<gene>
    <name evidence="2" type="primary">LOC110786742</name>
</gene>
<evidence type="ECO:0008006" key="3">
    <source>
        <dbReference type="Google" id="ProtNLM"/>
    </source>
</evidence>
<protein>
    <recommendedName>
        <fullName evidence="3">GATA-type transcription activator N-terminal domain-containing protein</fullName>
    </recommendedName>
</protein>
<dbReference type="GO" id="GO:0009658">
    <property type="term" value="P:chloroplast organization"/>
    <property type="evidence" value="ECO:0000318"/>
    <property type="project" value="GO_Central"/>
</dbReference>
<evidence type="ECO:0000313" key="1">
    <source>
        <dbReference type="Proteomes" id="UP000813463"/>
    </source>
</evidence>
<reference evidence="2" key="2">
    <citation type="submission" date="2025-08" db="UniProtKB">
        <authorList>
            <consortium name="RefSeq"/>
        </authorList>
    </citation>
    <scope>IDENTIFICATION</scope>
    <source>
        <tissue evidence="2">Leaf</tissue>
    </source>
</reference>
<reference evidence="1" key="1">
    <citation type="journal article" date="2021" name="Nat. Commun.">
        <title>Genomic analyses provide insights into spinach domestication and the genetic basis of agronomic traits.</title>
        <authorList>
            <person name="Cai X."/>
            <person name="Sun X."/>
            <person name="Xu C."/>
            <person name="Sun H."/>
            <person name="Wang X."/>
            <person name="Ge C."/>
            <person name="Zhang Z."/>
            <person name="Wang Q."/>
            <person name="Fei Z."/>
            <person name="Jiao C."/>
            <person name="Wang Q."/>
        </authorList>
    </citation>
    <scope>NUCLEOTIDE SEQUENCE [LARGE SCALE GENOMIC DNA]</scope>
    <source>
        <strain evidence="1">cv. Varoflay</strain>
    </source>
</reference>
<dbReference type="PANTHER" id="PTHR36771:SF2">
    <property type="entry name" value="POTASSIUM TRANSPORTER"/>
    <property type="match status" value="1"/>
</dbReference>
<keyword evidence="1" id="KW-1185">Reference proteome</keyword>
<dbReference type="AlphaFoldDB" id="A0A9R0IE49"/>
<organism evidence="1 2">
    <name type="scientific">Spinacia oleracea</name>
    <name type="common">Spinach</name>
    <dbReference type="NCBI Taxonomy" id="3562"/>
    <lineage>
        <taxon>Eukaryota</taxon>
        <taxon>Viridiplantae</taxon>
        <taxon>Streptophyta</taxon>
        <taxon>Embryophyta</taxon>
        <taxon>Tracheophyta</taxon>
        <taxon>Spermatophyta</taxon>
        <taxon>Magnoliopsida</taxon>
        <taxon>eudicotyledons</taxon>
        <taxon>Gunneridae</taxon>
        <taxon>Pentapetalae</taxon>
        <taxon>Caryophyllales</taxon>
        <taxon>Chenopodiaceae</taxon>
        <taxon>Chenopodioideae</taxon>
        <taxon>Anserineae</taxon>
        <taxon>Spinacia</taxon>
    </lineage>
</organism>
<dbReference type="PANTHER" id="PTHR36771">
    <property type="entry name" value="POTASSIUM TRANSPORTER"/>
    <property type="match status" value="1"/>
</dbReference>
<dbReference type="Proteomes" id="UP000813463">
    <property type="component" value="Chromosome 1"/>
</dbReference>
<dbReference type="GeneID" id="110786742"/>
<dbReference type="KEGG" id="soe:110786742"/>
<dbReference type="OrthoDB" id="5845at2759"/>
<accession>A0A9R0IE49</accession>
<name>A0A9R0IE49_SPIOL</name>
<dbReference type="GO" id="GO:0045893">
    <property type="term" value="P:positive regulation of DNA-templated transcription"/>
    <property type="evidence" value="ECO:0000318"/>
    <property type="project" value="GO_Central"/>
</dbReference>
<proteinExistence type="predicted"/>
<dbReference type="RefSeq" id="XP_021847010.1">
    <property type="nucleotide sequence ID" value="XM_021991318.2"/>
</dbReference>
<evidence type="ECO:0000313" key="2">
    <source>
        <dbReference type="RefSeq" id="XP_021847010.1"/>
    </source>
</evidence>
<sequence>MGFRTLPLSSSQNGIFQQSIIAPKTMLRQSYRQSNTVRVVSAKKEDDEEQPKKTKQSFFTSVTDALDFAQARSVEDAQLIEEARETTGSGRQMSKEQYGALRRKIGGTYKDFFKSYVEVDGQYVEEGWVDKTCKVCKKDTAGEARQKDKLGRYVHVACLDKKNSGNFFTNLFFR</sequence>